<evidence type="ECO:0000313" key="1">
    <source>
        <dbReference type="EMBL" id="MCE5172061.1"/>
    </source>
</evidence>
<evidence type="ECO:0008006" key="3">
    <source>
        <dbReference type="Google" id="ProtNLM"/>
    </source>
</evidence>
<dbReference type="Proteomes" id="UP001199916">
    <property type="component" value="Unassembled WGS sequence"/>
</dbReference>
<dbReference type="EMBL" id="JAJNBZ010000023">
    <property type="protein sequence ID" value="MCE5172061.1"/>
    <property type="molecule type" value="Genomic_DNA"/>
</dbReference>
<reference evidence="1 2" key="1">
    <citation type="submission" date="2021-11" db="EMBL/GenBank/DDBJ databases">
        <title>Draft genome sequence of Paenibacillus profundus YoMME, a new Gram-positive bacteria with exoelectrogenic properties.</title>
        <authorList>
            <person name="Hubenova Y."/>
            <person name="Hubenova E."/>
            <person name="Manasiev Y."/>
            <person name="Peykov S."/>
            <person name="Mitov M."/>
        </authorList>
    </citation>
    <scope>NUCLEOTIDE SEQUENCE [LARGE SCALE GENOMIC DNA]</scope>
    <source>
        <strain evidence="1 2">YoMME</strain>
    </source>
</reference>
<name>A0ABS8YJU0_9BACL</name>
<evidence type="ECO:0000313" key="2">
    <source>
        <dbReference type="Proteomes" id="UP001199916"/>
    </source>
</evidence>
<proteinExistence type="predicted"/>
<sequence>MITLTYKNGKDYITIASYSLDEKKKKPKGYVCKTAQEAEKKNPNLHPNLRDAVIKKLAKLD</sequence>
<gene>
    <name evidence="1" type="ORF">LQV63_22520</name>
</gene>
<dbReference type="RefSeq" id="WP_233698356.1">
    <property type="nucleotide sequence ID" value="NZ_JAJNBZ010000023.1"/>
</dbReference>
<keyword evidence="2" id="KW-1185">Reference proteome</keyword>
<protein>
    <recommendedName>
        <fullName evidence="3">Phage protein</fullName>
    </recommendedName>
</protein>
<organism evidence="1 2">
    <name type="scientific">Paenibacillus profundus</name>
    <dbReference type="NCBI Taxonomy" id="1173085"/>
    <lineage>
        <taxon>Bacteria</taxon>
        <taxon>Bacillati</taxon>
        <taxon>Bacillota</taxon>
        <taxon>Bacilli</taxon>
        <taxon>Bacillales</taxon>
        <taxon>Paenibacillaceae</taxon>
        <taxon>Paenibacillus</taxon>
    </lineage>
</organism>
<accession>A0ABS8YJU0</accession>
<comment type="caution">
    <text evidence="1">The sequence shown here is derived from an EMBL/GenBank/DDBJ whole genome shotgun (WGS) entry which is preliminary data.</text>
</comment>